<dbReference type="Pfam" id="PF14523">
    <property type="entry name" value="Syntaxin_2"/>
    <property type="match status" value="1"/>
</dbReference>
<feature type="domain" description="T-SNARE coiled-coil homology" evidence="14">
    <location>
        <begin position="162"/>
        <end position="224"/>
    </location>
</feature>
<keyword evidence="5" id="KW-1133">Transmembrane helix</keyword>
<comment type="subcellular location">
    <subcellularLocation>
        <location evidence="10">Early endosome membrane</location>
        <topology evidence="10">Single-pass type IV membrane protein</topology>
    </subcellularLocation>
</comment>
<dbReference type="Pfam" id="PF05739">
    <property type="entry name" value="SNARE"/>
    <property type="match status" value="1"/>
</dbReference>
<dbReference type="GO" id="GO:0005484">
    <property type="term" value="F:SNAP receptor activity"/>
    <property type="evidence" value="ECO:0007669"/>
    <property type="project" value="InterPro"/>
</dbReference>
<feature type="coiled-coil region" evidence="13">
    <location>
        <begin position="165"/>
        <end position="220"/>
    </location>
</feature>
<evidence type="ECO:0000256" key="11">
    <source>
        <dbReference type="ARBA" id="ARBA00040006"/>
    </source>
</evidence>
<dbReference type="GO" id="GO:0006906">
    <property type="term" value="P:vesicle fusion"/>
    <property type="evidence" value="ECO:0007669"/>
    <property type="project" value="TreeGrafter"/>
</dbReference>
<dbReference type="InterPro" id="IPR006011">
    <property type="entry name" value="Syntaxin_N"/>
</dbReference>
<dbReference type="InterPro" id="IPR010989">
    <property type="entry name" value="SNARE"/>
</dbReference>
<keyword evidence="8" id="KW-0472">Membrane</keyword>
<dbReference type="Gene3D" id="1.20.5.110">
    <property type="match status" value="1"/>
</dbReference>
<evidence type="ECO:0000256" key="6">
    <source>
        <dbReference type="ARBA" id="ARBA00022990"/>
    </source>
</evidence>
<dbReference type="GO" id="GO:0031901">
    <property type="term" value="C:early endosome membrane"/>
    <property type="evidence" value="ECO:0007669"/>
    <property type="project" value="UniProtKB-SubCell"/>
</dbReference>
<dbReference type="GO" id="GO:0048278">
    <property type="term" value="P:vesicle docking"/>
    <property type="evidence" value="ECO:0007669"/>
    <property type="project" value="TreeGrafter"/>
</dbReference>
<dbReference type="Ensembl" id="ENSACOT00000003280.1">
    <property type="protein sequence ID" value="ENSACOP00000003165.1"/>
    <property type="gene ID" value="ENSACOG00000002208.1"/>
</dbReference>
<organism evidence="15 16">
    <name type="scientific">Amazona collaria</name>
    <name type="common">yellow-billed parrot</name>
    <dbReference type="NCBI Taxonomy" id="241587"/>
    <lineage>
        <taxon>Eukaryota</taxon>
        <taxon>Metazoa</taxon>
        <taxon>Chordata</taxon>
        <taxon>Craniata</taxon>
        <taxon>Vertebrata</taxon>
        <taxon>Euteleostomi</taxon>
        <taxon>Archelosauria</taxon>
        <taxon>Archosauria</taxon>
        <taxon>Dinosauria</taxon>
        <taxon>Saurischia</taxon>
        <taxon>Theropoda</taxon>
        <taxon>Coelurosauria</taxon>
        <taxon>Aves</taxon>
        <taxon>Neognathae</taxon>
        <taxon>Neoaves</taxon>
        <taxon>Telluraves</taxon>
        <taxon>Australaves</taxon>
        <taxon>Psittaciformes</taxon>
        <taxon>Psittacidae</taxon>
        <taxon>Amazona</taxon>
    </lineage>
</organism>
<dbReference type="Gene3D" id="1.20.58.70">
    <property type="match status" value="1"/>
</dbReference>
<evidence type="ECO:0000256" key="2">
    <source>
        <dbReference type="ARBA" id="ARBA00022553"/>
    </source>
</evidence>
<keyword evidence="3" id="KW-0812">Transmembrane</keyword>
<evidence type="ECO:0000313" key="15">
    <source>
        <dbReference type="Ensembl" id="ENSACOP00000003165.1"/>
    </source>
</evidence>
<dbReference type="CDD" id="cd15875">
    <property type="entry name" value="SNARE_syntaxin7"/>
    <property type="match status" value="1"/>
</dbReference>
<dbReference type="GO" id="GO:0031201">
    <property type="term" value="C:SNARE complex"/>
    <property type="evidence" value="ECO:0007669"/>
    <property type="project" value="TreeGrafter"/>
</dbReference>
<dbReference type="GO" id="GO:0006886">
    <property type="term" value="P:intracellular protein transport"/>
    <property type="evidence" value="ECO:0007669"/>
    <property type="project" value="InterPro"/>
</dbReference>
<dbReference type="PANTHER" id="PTHR19957">
    <property type="entry name" value="SYNTAXIN"/>
    <property type="match status" value="1"/>
</dbReference>
<evidence type="ECO:0000256" key="8">
    <source>
        <dbReference type="ARBA" id="ARBA00023136"/>
    </source>
</evidence>
<dbReference type="AlphaFoldDB" id="A0A8B9F6F8"/>
<dbReference type="InterPro" id="IPR045242">
    <property type="entry name" value="Syntaxin"/>
</dbReference>
<dbReference type="PROSITE" id="PS00914">
    <property type="entry name" value="SYNTAXIN"/>
    <property type="match status" value="1"/>
</dbReference>
<dbReference type="InterPro" id="IPR006012">
    <property type="entry name" value="Syntaxin/epimorphin_CS"/>
</dbReference>
<evidence type="ECO:0000256" key="5">
    <source>
        <dbReference type="ARBA" id="ARBA00022989"/>
    </source>
</evidence>
<dbReference type="SMART" id="SM00503">
    <property type="entry name" value="SynN"/>
    <property type="match status" value="1"/>
</dbReference>
<comment type="function">
    <text evidence="9">May be involved in protein trafficking from the plasma membrane to the early endosome (EE) as well as in homotypic fusion of endocytic organelles. Mediates the endocytic trafficking from early endosomes to late endosomes and lysosomes.</text>
</comment>
<dbReference type="InterPro" id="IPR000727">
    <property type="entry name" value="T_SNARE_dom"/>
</dbReference>
<reference evidence="15" key="1">
    <citation type="submission" date="2025-08" db="UniProtKB">
        <authorList>
            <consortium name="Ensembl"/>
        </authorList>
    </citation>
    <scope>IDENTIFICATION</scope>
</reference>
<evidence type="ECO:0000256" key="3">
    <source>
        <dbReference type="ARBA" id="ARBA00022692"/>
    </source>
</evidence>
<reference evidence="15" key="2">
    <citation type="submission" date="2025-09" db="UniProtKB">
        <authorList>
            <consortium name="Ensembl"/>
        </authorList>
    </citation>
    <scope>IDENTIFICATION</scope>
</reference>
<dbReference type="SMART" id="SM00397">
    <property type="entry name" value="t_SNARE"/>
    <property type="match status" value="1"/>
</dbReference>
<evidence type="ECO:0000256" key="12">
    <source>
        <dbReference type="RuleBase" id="RU003858"/>
    </source>
</evidence>
<keyword evidence="16" id="KW-1185">Reference proteome</keyword>
<evidence type="ECO:0000256" key="4">
    <source>
        <dbReference type="ARBA" id="ARBA00022753"/>
    </source>
</evidence>
<keyword evidence="2" id="KW-0597">Phosphoprotein</keyword>
<dbReference type="GO" id="GO:0008021">
    <property type="term" value="C:synaptic vesicle"/>
    <property type="evidence" value="ECO:0007669"/>
    <property type="project" value="TreeGrafter"/>
</dbReference>
<accession>A0A8B9F6F8</accession>
<protein>
    <recommendedName>
        <fullName evidence="11">Syntaxin-7</fullName>
    </recommendedName>
</protein>
<proteinExistence type="inferred from homology"/>
<dbReference type="FunFam" id="1.20.58.70:FF:000006">
    <property type="entry name" value="Syntaxin 7"/>
    <property type="match status" value="1"/>
</dbReference>
<dbReference type="Proteomes" id="UP000694522">
    <property type="component" value="Unplaced"/>
</dbReference>
<keyword evidence="4" id="KW-0967">Endosome</keyword>
<dbReference type="PANTHER" id="PTHR19957:SF90">
    <property type="entry name" value="SYNTAXIN-7"/>
    <property type="match status" value="1"/>
</dbReference>
<evidence type="ECO:0000256" key="10">
    <source>
        <dbReference type="ARBA" id="ARBA00037832"/>
    </source>
</evidence>
<sequence length="296" mass="34292">MSYDAGFGDPNQLAQRITSNIQKITQCSAEIQRILHQLGTPQDTPELRQQLQQKQQYTNQLAKETDKHIKEFGSLSATSEQRQRKIQKDRLVGEFTTALTNFQRLQRQAAEKEKDFVARVRASSRVSGGAPEDTYKERTLVSWESQPQAQQVQDEEITEDDLRLIQERESSIRQLEADIMDINEIFKDLGMMIHEQGDMIDSIEANVENADVHVQQANQQLSRAADYQVMSVPTASCASFLRSLDFHFLLQFRYPQGLEISLKFYVRLPWYDVRLQWYFWVTIEQKSVTSESCGFL</sequence>
<evidence type="ECO:0000256" key="9">
    <source>
        <dbReference type="ARBA" id="ARBA00037599"/>
    </source>
</evidence>
<evidence type="ECO:0000256" key="1">
    <source>
        <dbReference type="ARBA" id="ARBA00009063"/>
    </source>
</evidence>
<dbReference type="PROSITE" id="PS50192">
    <property type="entry name" value="T_SNARE"/>
    <property type="match status" value="1"/>
</dbReference>
<dbReference type="GO" id="GO:0000149">
    <property type="term" value="F:SNARE binding"/>
    <property type="evidence" value="ECO:0007669"/>
    <property type="project" value="TreeGrafter"/>
</dbReference>
<keyword evidence="7 13" id="KW-0175">Coiled coil</keyword>
<evidence type="ECO:0000256" key="7">
    <source>
        <dbReference type="ARBA" id="ARBA00023054"/>
    </source>
</evidence>
<comment type="similarity">
    <text evidence="1 12">Belongs to the syntaxin family.</text>
</comment>
<evidence type="ECO:0000256" key="13">
    <source>
        <dbReference type="SAM" id="Coils"/>
    </source>
</evidence>
<dbReference type="SUPFAM" id="SSF47661">
    <property type="entry name" value="t-snare proteins"/>
    <property type="match status" value="1"/>
</dbReference>
<keyword evidence="6" id="KW-0007">Acetylation</keyword>
<name>A0A8B9F6F8_9PSIT</name>
<evidence type="ECO:0000259" key="14">
    <source>
        <dbReference type="PROSITE" id="PS50192"/>
    </source>
</evidence>
<evidence type="ECO:0000313" key="16">
    <source>
        <dbReference type="Proteomes" id="UP000694522"/>
    </source>
</evidence>